<dbReference type="Pfam" id="PF00496">
    <property type="entry name" value="SBP_bac_5"/>
    <property type="match status" value="1"/>
</dbReference>
<dbReference type="InterPro" id="IPR039424">
    <property type="entry name" value="SBP_5"/>
</dbReference>
<dbReference type="InterPro" id="IPR000914">
    <property type="entry name" value="SBP_5_dom"/>
</dbReference>
<evidence type="ECO:0000259" key="1">
    <source>
        <dbReference type="Pfam" id="PF00496"/>
    </source>
</evidence>
<dbReference type="CDD" id="cd08512">
    <property type="entry name" value="PBP2_NikA_DppA_OppA_like_7"/>
    <property type="match status" value="1"/>
</dbReference>
<evidence type="ECO:0000313" key="3">
    <source>
        <dbReference type="Proteomes" id="UP000009233"/>
    </source>
</evidence>
<geneLocation type="plasmid" evidence="2 3">
    <name>pTHTHE1601</name>
</geneLocation>
<dbReference type="PATRIC" id="fig|762633.3.peg.2346"/>
<dbReference type="Gene3D" id="3.40.190.10">
    <property type="entry name" value="Periplasmic binding protein-like II"/>
    <property type="match status" value="1"/>
</dbReference>
<proteinExistence type="predicted"/>
<gene>
    <name evidence="2" type="ordered locus">Ththe16_2344</name>
</gene>
<dbReference type="KEGG" id="tts:Ththe16_2344"/>
<dbReference type="GO" id="GO:0015833">
    <property type="term" value="P:peptide transport"/>
    <property type="evidence" value="ECO:0007669"/>
    <property type="project" value="TreeGrafter"/>
</dbReference>
<name>F6DIN5_THETG</name>
<dbReference type="SUPFAM" id="SSF53850">
    <property type="entry name" value="Periplasmic binding protein-like II"/>
    <property type="match status" value="1"/>
</dbReference>
<dbReference type="GO" id="GO:0042597">
    <property type="term" value="C:periplasmic space"/>
    <property type="evidence" value="ECO:0007669"/>
    <property type="project" value="UniProtKB-ARBA"/>
</dbReference>
<dbReference type="HOGENOM" id="CLU_017028_7_2_0"/>
<protein>
    <submittedName>
        <fullName evidence="2">ABC-type transporter, periplasmic subunit</fullName>
    </submittedName>
</protein>
<dbReference type="PANTHER" id="PTHR30290">
    <property type="entry name" value="PERIPLASMIC BINDING COMPONENT OF ABC TRANSPORTER"/>
    <property type="match status" value="1"/>
</dbReference>
<dbReference type="AlphaFoldDB" id="F6DIN5"/>
<dbReference type="GO" id="GO:1904680">
    <property type="term" value="F:peptide transmembrane transporter activity"/>
    <property type="evidence" value="ECO:0007669"/>
    <property type="project" value="TreeGrafter"/>
</dbReference>
<dbReference type="PIRSF" id="PIRSF002741">
    <property type="entry name" value="MppA"/>
    <property type="match status" value="1"/>
</dbReference>
<dbReference type="Gene3D" id="3.10.105.10">
    <property type="entry name" value="Dipeptide-binding Protein, Domain 3"/>
    <property type="match status" value="1"/>
</dbReference>
<dbReference type="Proteomes" id="UP000009233">
    <property type="component" value="Plasmid pTHTHE1601"/>
</dbReference>
<reference evidence="2 3" key="1">
    <citation type="submission" date="2011-05" db="EMBL/GenBank/DDBJ databases">
        <title>Complete sequence of plasmid of Thermus thermophilus SG0.5JP17-16.</title>
        <authorList>
            <consortium name="US DOE Joint Genome Institute"/>
            <person name="Lucas S."/>
            <person name="Han J."/>
            <person name="Lapidus A."/>
            <person name="Cheng J.-F."/>
            <person name="Goodwin L."/>
            <person name="Pitluck S."/>
            <person name="Peters L."/>
            <person name="Mikhailova N."/>
            <person name="Teshima H."/>
            <person name="Han C."/>
            <person name="Tapia R."/>
            <person name="Land M."/>
            <person name="Hauser L."/>
            <person name="Kyrpides N."/>
            <person name="Ivanova N."/>
            <person name="Pagani I."/>
            <person name="Allgaier M."/>
            <person name="Hugenholtz P."/>
            <person name="Singer S."/>
            <person name="Gladden J."/>
            <person name="Woyke T."/>
        </authorList>
    </citation>
    <scope>NUCLEOTIDE SEQUENCE [LARGE SCALE GENOMIC DNA]</scope>
    <source>
        <strain evidence="2 3">SG0.5JP17-16</strain>
        <plasmid evidence="3">Plasmid pTHTHE1601</plasmid>
    </source>
</reference>
<dbReference type="GO" id="GO:0043190">
    <property type="term" value="C:ATP-binding cassette (ABC) transporter complex"/>
    <property type="evidence" value="ECO:0007669"/>
    <property type="project" value="InterPro"/>
</dbReference>
<feature type="domain" description="Solute-binding protein family 5" evidence="1">
    <location>
        <begin position="65"/>
        <end position="438"/>
    </location>
</feature>
<accession>F6DIN5</accession>
<evidence type="ECO:0000313" key="2">
    <source>
        <dbReference type="EMBL" id="AEG34701.1"/>
    </source>
</evidence>
<organism evidence="2 3">
    <name type="scientific">Thermus thermophilus (strain SG0.5JP17-16)</name>
    <dbReference type="NCBI Taxonomy" id="762633"/>
    <lineage>
        <taxon>Bacteria</taxon>
        <taxon>Thermotogati</taxon>
        <taxon>Deinococcota</taxon>
        <taxon>Deinococci</taxon>
        <taxon>Thermales</taxon>
        <taxon>Thermaceae</taxon>
        <taxon>Thermus</taxon>
    </lineage>
</organism>
<dbReference type="InterPro" id="IPR030678">
    <property type="entry name" value="Peptide/Ni-bd"/>
</dbReference>
<keyword evidence="2" id="KW-0614">Plasmid</keyword>
<dbReference type="RefSeq" id="WP_014511307.1">
    <property type="nucleotide sequence ID" value="NC_017273.1"/>
</dbReference>
<dbReference type="EMBL" id="CP002778">
    <property type="protein sequence ID" value="AEG34701.1"/>
    <property type="molecule type" value="Genomic_DNA"/>
</dbReference>
<sequence length="530" mass="60110">MRLWKLGMALVFIGVLSLALGQEKILRLDEVAVGELDPAKATDYADSILMFNVYDTLVWPDARGKLQPHLAQRWTVSQDGLTYTFNLRPGVRFHDGAEVTAQDVVFSLNRMVAINQGYAYLFRGWVKEARAIDRYTVRFTLSEPYAPFLATLVRLPIINRNLVLKNLRPGPFGEFGDYGQAFLSRADAGSGAYRIASHDPQALTVMAKYPAYFLGFAQGAPDLVRLRYSLEPATVRTLMVRREHEVTSQWLPPEIYRALAQQGLDLVTEGGNTIFFLKLNNKRPPTDDVHFRKAMALAFDYDALLDILRVTDRVRMGKKARGPLPEGFPGFDAALPLPKRDLAAAKAELAKSKYDPRSMRVEIAWVAEVPLEEKIALLFQQNMAELGIQVDVVKVPWALMTERATKPETTPHVTSVYVSATFPDPDSLLYSMYHSKAAGTWLSMSWLQDKRVDELLDLGRRTVDEARRREIYVQLQRYLVENQVDIYGYEQLEVFAKQPYVSIPTLESPEKQVAGVMAGNWLFRLMKVRR</sequence>